<dbReference type="Proteomes" id="UP001055811">
    <property type="component" value="Linkage Group LG01"/>
</dbReference>
<proteinExistence type="predicted"/>
<accession>A0ACB9H5X7</accession>
<evidence type="ECO:0000313" key="2">
    <source>
        <dbReference type="Proteomes" id="UP001055811"/>
    </source>
</evidence>
<protein>
    <submittedName>
        <fullName evidence="1">Uncharacterized protein</fullName>
    </submittedName>
</protein>
<comment type="caution">
    <text evidence="1">The sequence shown here is derived from an EMBL/GenBank/DDBJ whole genome shotgun (WGS) entry which is preliminary data.</text>
</comment>
<sequence length="247" mass="26929">MEAVRDLMKVVPDLMEAVLIRSGGDYDLMKVVPDRDELTVGVWEGGGFVVVGEGSGSGRLGDGGGREADSIVSEPYRSIDRKCGGCSQTGGFTPDSKLVRGHDLHSITTPSFIAPSSRPPPATHHKIFFPKSNAQEPMKALFFLILSSILLIKISSGISRLNPNAVIKDDLDTIPEDEMMMESEVSRRVLLMGRRYISYETLRRDVIPCGTPGASYYNCKRNGNGVANPYNRGCEIITMCARDAINT</sequence>
<organism evidence="1 2">
    <name type="scientific">Cichorium intybus</name>
    <name type="common">Chicory</name>
    <dbReference type="NCBI Taxonomy" id="13427"/>
    <lineage>
        <taxon>Eukaryota</taxon>
        <taxon>Viridiplantae</taxon>
        <taxon>Streptophyta</taxon>
        <taxon>Embryophyta</taxon>
        <taxon>Tracheophyta</taxon>
        <taxon>Spermatophyta</taxon>
        <taxon>Magnoliopsida</taxon>
        <taxon>eudicotyledons</taxon>
        <taxon>Gunneridae</taxon>
        <taxon>Pentapetalae</taxon>
        <taxon>asterids</taxon>
        <taxon>campanulids</taxon>
        <taxon>Asterales</taxon>
        <taxon>Asteraceae</taxon>
        <taxon>Cichorioideae</taxon>
        <taxon>Cichorieae</taxon>
        <taxon>Cichoriinae</taxon>
        <taxon>Cichorium</taxon>
    </lineage>
</organism>
<name>A0ACB9H5X7_CICIN</name>
<keyword evidence="2" id="KW-1185">Reference proteome</keyword>
<evidence type="ECO:0000313" key="1">
    <source>
        <dbReference type="EMBL" id="KAI3791159.1"/>
    </source>
</evidence>
<dbReference type="EMBL" id="CM042009">
    <property type="protein sequence ID" value="KAI3791159.1"/>
    <property type="molecule type" value="Genomic_DNA"/>
</dbReference>
<reference evidence="2" key="1">
    <citation type="journal article" date="2022" name="Mol. Ecol. Resour.">
        <title>The genomes of chicory, endive, great burdock and yacon provide insights into Asteraceae palaeo-polyploidization history and plant inulin production.</title>
        <authorList>
            <person name="Fan W."/>
            <person name="Wang S."/>
            <person name="Wang H."/>
            <person name="Wang A."/>
            <person name="Jiang F."/>
            <person name="Liu H."/>
            <person name="Zhao H."/>
            <person name="Xu D."/>
            <person name="Zhang Y."/>
        </authorList>
    </citation>
    <scope>NUCLEOTIDE SEQUENCE [LARGE SCALE GENOMIC DNA]</scope>
    <source>
        <strain evidence="2">cv. Punajuju</strain>
    </source>
</reference>
<reference evidence="1 2" key="2">
    <citation type="journal article" date="2022" name="Mol. Ecol. Resour.">
        <title>The genomes of chicory, endive, great burdock and yacon provide insights into Asteraceae paleo-polyploidization history and plant inulin production.</title>
        <authorList>
            <person name="Fan W."/>
            <person name="Wang S."/>
            <person name="Wang H."/>
            <person name="Wang A."/>
            <person name="Jiang F."/>
            <person name="Liu H."/>
            <person name="Zhao H."/>
            <person name="Xu D."/>
            <person name="Zhang Y."/>
        </authorList>
    </citation>
    <scope>NUCLEOTIDE SEQUENCE [LARGE SCALE GENOMIC DNA]</scope>
    <source>
        <strain evidence="2">cv. Punajuju</strain>
        <tissue evidence="1">Leaves</tissue>
    </source>
</reference>
<gene>
    <name evidence="1" type="ORF">L2E82_04811</name>
</gene>